<keyword evidence="3" id="KW-1185">Reference proteome</keyword>
<dbReference type="AlphaFoldDB" id="A0A9N8PBJ9"/>
<organism evidence="2 3">
    <name type="scientific">Aureobasidium vineae</name>
    <dbReference type="NCBI Taxonomy" id="2773715"/>
    <lineage>
        <taxon>Eukaryota</taxon>
        <taxon>Fungi</taxon>
        <taxon>Dikarya</taxon>
        <taxon>Ascomycota</taxon>
        <taxon>Pezizomycotina</taxon>
        <taxon>Dothideomycetes</taxon>
        <taxon>Dothideomycetidae</taxon>
        <taxon>Dothideales</taxon>
        <taxon>Saccotheciaceae</taxon>
        <taxon>Aureobasidium</taxon>
    </lineage>
</organism>
<proteinExistence type="predicted"/>
<reference evidence="2" key="1">
    <citation type="submission" date="2020-06" db="EMBL/GenBank/DDBJ databases">
        <authorList>
            <person name="Onetto C."/>
        </authorList>
    </citation>
    <scope>NUCLEOTIDE SEQUENCE</scope>
</reference>
<sequence>MSAFVTRLLRKQRWAFAIYRTNYPSEADWTKFLAMFATWPLHEFPSTKLEYGRLVRSWQQHYWMNDKLRFDGATIDQLRQHFQTWVASQDFGDQLVWPESYMFLVVDKDVLDNIRPQNPERDFMPRDEAPYVKAFDKYCPNEGEEYPDWMKLALVSLRDVYSRGMDFENMRGLRSRHSDWYKGRLLEKDTCLEEDYETESNLSWASGSEGDEDTCSMDQSLEHKS</sequence>
<name>A0A9N8PBJ9_9PEZI</name>
<feature type="region of interest" description="Disordered" evidence="1">
    <location>
        <begin position="199"/>
        <end position="225"/>
    </location>
</feature>
<evidence type="ECO:0000313" key="3">
    <source>
        <dbReference type="Proteomes" id="UP000716446"/>
    </source>
</evidence>
<gene>
    <name evidence="2" type="ORF">AWRI4619_LOCUS6145</name>
</gene>
<evidence type="ECO:0000313" key="2">
    <source>
        <dbReference type="EMBL" id="CAD0090074.1"/>
    </source>
</evidence>
<dbReference type="Proteomes" id="UP000716446">
    <property type="component" value="Unassembled WGS sequence"/>
</dbReference>
<protein>
    <submittedName>
        <fullName evidence="2">Uncharacterized protein</fullName>
    </submittedName>
</protein>
<evidence type="ECO:0000256" key="1">
    <source>
        <dbReference type="SAM" id="MobiDB-lite"/>
    </source>
</evidence>
<dbReference type="EMBL" id="CAIJEN010000008">
    <property type="protein sequence ID" value="CAD0090074.1"/>
    <property type="molecule type" value="Genomic_DNA"/>
</dbReference>
<comment type="caution">
    <text evidence="2">The sequence shown here is derived from an EMBL/GenBank/DDBJ whole genome shotgun (WGS) entry which is preliminary data.</text>
</comment>
<accession>A0A9N8PBJ9</accession>